<reference evidence="3" key="1">
    <citation type="submission" date="2021-02" db="EMBL/GenBank/DDBJ databases">
        <authorList>
            <person name="Nowell W R."/>
        </authorList>
    </citation>
    <scope>NUCLEOTIDE SEQUENCE</scope>
</reference>
<dbReference type="EMBL" id="CAJNOW010008919">
    <property type="protein sequence ID" value="CAF1549592.1"/>
    <property type="molecule type" value="Genomic_DNA"/>
</dbReference>
<dbReference type="OrthoDB" id="10001081at2759"/>
<evidence type="ECO:0000313" key="6">
    <source>
        <dbReference type="EMBL" id="CAF4973607.1"/>
    </source>
</evidence>
<name>A0A816ML89_9BILA</name>
<dbReference type="Proteomes" id="UP000676336">
    <property type="component" value="Unassembled WGS sequence"/>
</dbReference>
<comment type="caution">
    <text evidence="3">The sequence shown here is derived from an EMBL/GenBank/DDBJ whole genome shotgun (WGS) entry which is preliminary data.</text>
</comment>
<gene>
    <name evidence="5" type="ORF">BYL167_LOCUS36031</name>
    <name evidence="1" type="ORF">CJN711_LOCUS20631</name>
    <name evidence="4" type="ORF">GIL414_LOCUS32968</name>
    <name evidence="2" type="ORF">KQP761_LOCUS17541</name>
    <name evidence="3" type="ORF">MBJ925_LOCUS8340</name>
    <name evidence="6" type="ORF">SMN809_LOCUS55312</name>
</gene>
<evidence type="ECO:0000313" key="1">
    <source>
        <dbReference type="EMBL" id="CAF1374710.1"/>
    </source>
</evidence>
<evidence type="ECO:0000313" key="7">
    <source>
        <dbReference type="Proteomes" id="UP000663824"/>
    </source>
</evidence>
<dbReference type="Proteomes" id="UP000663834">
    <property type="component" value="Unassembled WGS sequence"/>
</dbReference>
<evidence type="ECO:0000313" key="5">
    <source>
        <dbReference type="EMBL" id="CAF4501370.1"/>
    </source>
</evidence>
<organism evidence="3 7">
    <name type="scientific">Rotaria magnacalcarata</name>
    <dbReference type="NCBI Taxonomy" id="392030"/>
    <lineage>
        <taxon>Eukaryota</taxon>
        <taxon>Metazoa</taxon>
        <taxon>Spiralia</taxon>
        <taxon>Gnathifera</taxon>
        <taxon>Rotifera</taxon>
        <taxon>Eurotatoria</taxon>
        <taxon>Bdelloidea</taxon>
        <taxon>Philodinida</taxon>
        <taxon>Philodinidae</taxon>
        <taxon>Rotaria</taxon>
    </lineage>
</organism>
<evidence type="ECO:0000313" key="4">
    <source>
        <dbReference type="EMBL" id="CAF4463009.1"/>
    </source>
</evidence>
<dbReference type="Proteomes" id="UP000681720">
    <property type="component" value="Unassembled WGS sequence"/>
</dbReference>
<protein>
    <submittedName>
        <fullName evidence="3">Uncharacterized protein</fullName>
    </submittedName>
</protein>
<accession>A0A816ML89</accession>
<dbReference type="EMBL" id="CAJOBH010077474">
    <property type="protein sequence ID" value="CAF4501370.1"/>
    <property type="molecule type" value="Genomic_DNA"/>
</dbReference>
<sequence>MVCFVHDHHFRSKFHAAINQLRKTNEFSILTLRQLPKQCCSCPEKRNNMISATTPESVLKSMDINELRLICLQLDLKQYVTTNVLSSSSKILHYTVLSFPAVLNEKIETTISNQFILQQNKEHRALEKLHHVALQFVTSNTSKELLDEVVEIKYNLVAKCSNFFEALQAIHGLWVIISTEDLSRVDIIKHVLQQQWHRFIKNTYIHTTYDFYNWRVNLPRKTNKNKCLNLKQSRTLHQQMSNKRFEKLSTTSKQQEIMQTIEDEVDLGDDYLLDEILMMNNQRLKFLWNRYENSCKSKRSRTHRKQHLLAIAIVA</sequence>
<dbReference type="EMBL" id="CAJNRE010003072">
    <property type="protein sequence ID" value="CAF2003472.1"/>
    <property type="molecule type" value="Genomic_DNA"/>
</dbReference>
<dbReference type="Proteomes" id="UP000663855">
    <property type="component" value="Unassembled WGS sequence"/>
</dbReference>
<dbReference type="Proteomes" id="UP000663824">
    <property type="component" value="Unassembled WGS sequence"/>
</dbReference>
<dbReference type="EMBL" id="CAJOBJ010071677">
    <property type="protein sequence ID" value="CAF4463009.1"/>
    <property type="molecule type" value="Genomic_DNA"/>
</dbReference>
<dbReference type="EMBL" id="CAJOBI010195053">
    <property type="protein sequence ID" value="CAF4973607.1"/>
    <property type="molecule type" value="Genomic_DNA"/>
</dbReference>
<evidence type="ECO:0000313" key="3">
    <source>
        <dbReference type="EMBL" id="CAF2003472.1"/>
    </source>
</evidence>
<dbReference type="Proteomes" id="UP000681967">
    <property type="component" value="Unassembled WGS sequence"/>
</dbReference>
<dbReference type="AlphaFoldDB" id="A0A816ML89"/>
<evidence type="ECO:0000313" key="2">
    <source>
        <dbReference type="EMBL" id="CAF1549592.1"/>
    </source>
</evidence>
<dbReference type="EMBL" id="CAJNOV010009662">
    <property type="protein sequence ID" value="CAF1374710.1"/>
    <property type="molecule type" value="Genomic_DNA"/>
</dbReference>
<proteinExistence type="predicted"/>